<reference evidence="5" key="1">
    <citation type="submission" date="2025-08" db="UniProtKB">
        <authorList>
            <consortium name="RefSeq"/>
        </authorList>
    </citation>
    <scope>IDENTIFICATION</scope>
    <source>
        <tissue evidence="5">Gonad</tissue>
    </source>
</reference>
<evidence type="ECO:0000313" key="4">
    <source>
        <dbReference type="Proteomes" id="UP000515135"/>
    </source>
</evidence>
<dbReference type="AlphaFoldDB" id="A0A6P4ZZV6"/>
<dbReference type="PANTHER" id="PTHR23115">
    <property type="entry name" value="TRANSLATION FACTOR"/>
    <property type="match status" value="1"/>
</dbReference>
<keyword evidence="2" id="KW-0342">GTP-binding</keyword>
<proteinExistence type="predicted"/>
<dbReference type="SUPFAM" id="SSF52540">
    <property type="entry name" value="P-loop containing nucleoside triphosphate hydrolases"/>
    <property type="match status" value="1"/>
</dbReference>
<dbReference type="InterPro" id="IPR027417">
    <property type="entry name" value="P-loop_NTPase"/>
</dbReference>
<evidence type="ECO:0000256" key="3">
    <source>
        <dbReference type="SAM" id="MobiDB-lite"/>
    </source>
</evidence>
<dbReference type="GeneID" id="109487101"/>
<protein>
    <submittedName>
        <fullName evidence="5">Elongation factor 1-alpha-like</fullName>
    </submittedName>
</protein>
<evidence type="ECO:0000313" key="5">
    <source>
        <dbReference type="RefSeq" id="XP_019646630.1"/>
    </source>
</evidence>
<feature type="region of interest" description="Disordered" evidence="3">
    <location>
        <begin position="109"/>
        <end position="152"/>
    </location>
</feature>
<feature type="non-terminal residue" evidence="5">
    <location>
        <position position="152"/>
    </location>
</feature>
<dbReference type="Gene3D" id="2.40.30.10">
    <property type="entry name" value="Translation factors"/>
    <property type="match status" value="1"/>
</dbReference>
<feature type="non-terminal residue" evidence="5">
    <location>
        <position position="1"/>
    </location>
</feature>
<dbReference type="KEGG" id="bbel:109487101"/>
<dbReference type="OrthoDB" id="342024at2759"/>
<evidence type="ECO:0000256" key="1">
    <source>
        <dbReference type="ARBA" id="ARBA00022741"/>
    </source>
</evidence>
<dbReference type="RefSeq" id="XP_019646630.1">
    <property type="nucleotide sequence ID" value="XM_019791071.1"/>
</dbReference>
<dbReference type="InterPro" id="IPR050100">
    <property type="entry name" value="TRAFAC_GTPase_members"/>
</dbReference>
<sequence>ARFGEITKEVGGCIKKIGYNPATVAFVPVSGWHGDNMVERSTNMGWYKGWSFERTSGKASGYTLKDALDAIEPPTRPTGKPLRIPLQDVYKIGGCDLPTCAWRAQTVHVKPPPNAPSSSEATDVYIPGAETSVPSPGRAVGRGQKVSLRSVP</sequence>
<gene>
    <name evidence="5" type="primary">LOC109487101</name>
</gene>
<dbReference type="Gene3D" id="3.40.50.300">
    <property type="entry name" value="P-loop containing nucleotide triphosphate hydrolases"/>
    <property type="match status" value="1"/>
</dbReference>
<dbReference type="GO" id="GO:0005525">
    <property type="term" value="F:GTP binding"/>
    <property type="evidence" value="ECO:0007669"/>
    <property type="project" value="UniProtKB-KW"/>
</dbReference>
<evidence type="ECO:0000256" key="2">
    <source>
        <dbReference type="ARBA" id="ARBA00023134"/>
    </source>
</evidence>
<dbReference type="Proteomes" id="UP000515135">
    <property type="component" value="Unplaced"/>
</dbReference>
<keyword evidence="4" id="KW-1185">Reference proteome</keyword>
<organism evidence="4 5">
    <name type="scientific">Branchiostoma belcheri</name>
    <name type="common">Amphioxus</name>
    <dbReference type="NCBI Taxonomy" id="7741"/>
    <lineage>
        <taxon>Eukaryota</taxon>
        <taxon>Metazoa</taxon>
        <taxon>Chordata</taxon>
        <taxon>Cephalochordata</taxon>
        <taxon>Leptocardii</taxon>
        <taxon>Amphioxiformes</taxon>
        <taxon>Branchiostomatidae</taxon>
        <taxon>Branchiostoma</taxon>
    </lineage>
</organism>
<name>A0A6P4ZZV6_BRABE</name>
<keyword evidence="1" id="KW-0547">Nucleotide-binding</keyword>
<accession>A0A6P4ZZV6</accession>